<dbReference type="RefSeq" id="XP_003882236.1">
    <property type="nucleotide sequence ID" value="XM_003882187.1"/>
</dbReference>
<feature type="domain" description="ER membrane protein complex subunit 1 C-terminal" evidence="12">
    <location>
        <begin position="1084"/>
        <end position="1311"/>
    </location>
</feature>
<evidence type="ECO:0000256" key="8">
    <source>
        <dbReference type="ARBA" id="ARBA00022989"/>
    </source>
</evidence>
<feature type="domain" description="EMC1 first beta-propeller" evidence="13">
    <location>
        <begin position="60"/>
        <end position="535"/>
    </location>
</feature>
<keyword evidence="7" id="KW-0256">Endoplasmic reticulum</keyword>
<protein>
    <recommendedName>
        <fullName evidence="4">ER membrane protein complex subunit 1</fullName>
    </recommendedName>
</protein>
<comment type="subunit">
    <text evidence="3">Component of the ER membrane protein complex (EMC).</text>
</comment>
<dbReference type="PANTHER" id="PTHR21573:SF0">
    <property type="entry name" value="ER MEMBRANE PROTEIN COMPLEX SUBUNIT 1"/>
    <property type="match status" value="1"/>
</dbReference>
<organism evidence="14 15">
    <name type="scientific">Neospora caninum (strain Liverpool)</name>
    <dbReference type="NCBI Taxonomy" id="572307"/>
    <lineage>
        <taxon>Eukaryota</taxon>
        <taxon>Sar</taxon>
        <taxon>Alveolata</taxon>
        <taxon>Apicomplexa</taxon>
        <taxon>Conoidasida</taxon>
        <taxon>Coccidia</taxon>
        <taxon>Eucoccidiorida</taxon>
        <taxon>Eimeriorina</taxon>
        <taxon>Sarcocystidae</taxon>
        <taxon>Neospora</taxon>
    </lineage>
</organism>
<sequence length="1312" mass="140689">MVAARPDQSVPLRQVGGKQAAGASGRGLVRCHLQKAALKRLLSAFLLCETLVFSTAVLGAQFEDEAGINDWLSEQVAGVTHLIASEDTGPSENTFFVGTSHGVVAAFSEAEGSLRWRRVHRESDRVARLERHAPYLVALLQQPARAPPSTTGLTVAPEAVRSGLYVQLDTSGSLVWSVEEGVRDFAVGRGPDGAPAVAILRPGGRGVEVRNLKDGHVVWAAGDGAELGDQTRVASALEGVASVLAVAHLPQKEGALVLLYKKGPSQSEVRMRVLAFKDGKQLRDAPSHIAAPGTLSLVQGSTDCAGFLKTTASVDSPPTLSVVASNGQDFFVSKPLSLAAPGKLPRSAVSPSVHVAALPVAGCFFAVTGEDSRQTVILRGEGSGEQFQLRQHYTLAAGHWAFGKLLVDGNRTGSDIWTQLGGRDMASAPSDLVLATTVENDTLRAFVMDARTGVQVRYLSLPFEQQKSDAQKLAMAVAKQRSTAGLVEPSLISAELIYGRLLAGEDPSARRAVLVTSDASLSLVTGAHWVWSREEGLADIRGTVMFAMPYTASRPTERREWASLPFISALLPSGLERLALEAALASPSDSAAQRSWAEYLKLQAARLTASAVLGVAQMLEATVAFCREAVQGVRRAFKMSSGARAGAREGAEDVPLRACFRPGKRAALAPFGFASLSAHTKLRLLGFVAFEGASEETADLALNAAAAEEVLMPRGRKAPAVHVDPRLFGWTELIIAATCSDQVYALHAATGLVIWQQSLRFWKTREAHRAAYRACRASSTLDSSPFVGVSATNGRKTSVLRVRPDGPSQGGSLASRFAEGPLQTGGIVGMHLVGEHKKELLVVVVDSAEQSSRLVWLDASLGTVLHVAAVPFVPAHVVPLQAVDPYHQVASAAERDTQTFFESTNGALVVDASGRAPVLIPRKAETETELETKMHCKLARHLSHHLSLYELDVASQQLFGFLVRTEELQTGGQPGVAQCSLRTQRTWNVPFGGSGQALIAAARPLHSDYPHVPVSVTSNISIVYKYINPNLMAVVTKTERGDAGLAGAGASLMLHVVNLTDGSVVYSEYLPSAASMPLHLMMYDNVVMTHYWNLQHARYELHFVELQDAQKDEGPLSIIFSAARHIVPRLTGFELPPPTGISQTYILPTGVRAFGVTATLQGITTRAILLATSSSHQVYSMSTRLANARRPRLVDEHGRPPKEASPARQQEEGVLPYHPLLPLLPHDCISYYNQVFHVRGIGAHHTARESTSSTFAFGLDLFFAPVQPAKGYDVLNSQFNYGLLAAAMVTLLVLVVVTRWRAKEADLAAKWK</sequence>
<dbReference type="InParanoid" id="F0VER0"/>
<dbReference type="SUPFAM" id="SSF50998">
    <property type="entry name" value="Quinoprotein alcohol dehydrogenase-like"/>
    <property type="match status" value="1"/>
</dbReference>
<keyword evidence="15" id="KW-1185">Reference proteome</keyword>
<evidence type="ECO:0000256" key="10">
    <source>
        <dbReference type="ARBA" id="ARBA00023180"/>
    </source>
</evidence>
<dbReference type="VEuPathDB" id="ToxoDB:NCLIV_019930"/>
<keyword evidence="8 11" id="KW-1133">Transmembrane helix</keyword>
<feature type="transmembrane region" description="Helical" evidence="11">
    <location>
        <begin position="1281"/>
        <end position="1302"/>
    </location>
</feature>
<dbReference type="InterPro" id="IPR026895">
    <property type="entry name" value="EMC1"/>
</dbReference>
<comment type="similarity">
    <text evidence="2">Belongs to the EMC1 family.</text>
</comment>
<dbReference type="GO" id="GO:0034975">
    <property type="term" value="P:protein folding in endoplasmic reticulum"/>
    <property type="evidence" value="ECO:0007669"/>
    <property type="project" value="TreeGrafter"/>
</dbReference>
<dbReference type="OMA" id="AGINDWL"/>
<dbReference type="PANTHER" id="PTHR21573">
    <property type="entry name" value="ER MEMBRANE PROTEIN COMPLEX SUBUNIT 1"/>
    <property type="match status" value="1"/>
</dbReference>
<keyword evidence="6" id="KW-0732">Signal</keyword>
<dbReference type="GO" id="GO:0072546">
    <property type="term" value="C:EMC complex"/>
    <property type="evidence" value="ECO:0007669"/>
    <property type="project" value="InterPro"/>
</dbReference>
<reference evidence="15" key="1">
    <citation type="journal article" date="2012" name="PLoS Pathog.">
        <title>Comparative genomics of the apicomplexan parasites Toxoplasma gondii and Neospora caninum: Coccidia differing in host range and transmission strategy.</title>
        <authorList>
            <person name="Reid A.J."/>
            <person name="Vermont S.J."/>
            <person name="Cotton J.A."/>
            <person name="Harris D."/>
            <person name="Hill-Cawthorne G.A."/>
            <person name="Konen-Waisman S."/>
            <person name="Latham S.M."/>
            <person name="Mourier T."/>
            <person name="Norton R."/>
            <person name="Quail M.A."/>
            <person name="Sanders M."/>
            <person name="Shanmugam D."/>
            <person name="Sohal A."/>
            <person name="Wasmuth J.D."/>
            <person name="Brunk B."/>
            <person name="Grigg M.E."/>
            <person name="Howard J.C."/>
            <person name="Parkinson J."/>
            <person name="Roos D.S."/>
            <person name="Trees A.J."/>
            <person name="Berriman M."/>
            <person name="Pain A."/>
            <person name="Wastling J.M."/>
        </authorList>
    </citation>
    <scope>NUCLEOTIDE SEQUENCE [LARGE SCALE GENOMIC DNA]</scope>
    <source>
        <strain evidence="15">Liverpool</strain>
    </source>
</reference>
<evidence type="ECO:0000256" key="3">
    <source>
        <dbReference type="ARBA" id="ARBA00011276"/>
    </source>
</evidence>
<evidence type="ECO:0000256" key="5">
    <source>
        <dbReference type="ARBA" id="ARBA00022692"/>
    </source>
</evidence>
<keyword evidence="5 11" id="KW-0812">Transmembrane</keyword>
<comment type="subcellular location">
    <subcellularLocation>
        <location evidence="1">Endoplasmic reticulum membrane</location>
        <topology evidence="1">Single-pass type I membrane protein</topology>
    </subcellularLocation>
</comment>
<dbReference type="EMBL" id="FR823388">
    <property type="protein sequence ID" value="CBZ52204.1"/>
    <property type="molecule type" value="Genomic_DNA"/>
</dbReference>
<evidence type="ECO:0000256" key="11">
    <source>
        <dbReference type="SAM" id="Phobius"/>
    </source>
</evidence>
<evidence type="ECO:0000256" key="9">
    <source>
        <dbReference type="ARBA" id="ARBA00023136"/>
    </source>
</evidence>
<dbReference type="InterPro" id="IPR058545">
    <property type="entry name" value="Beta-prop_EMC1_1st"/>
</dbReference>
<dbReference type="GeneID" id="13443969"/>
<evidence type="ECO:0000259" key="12">
    <source>
        <dbReference type="Pfam" id="PF07774"/>
    </source>
</evidence>
<accession>F0VER0</accession>
<dbReference type="OrthoDB" id="28092at2759"/>
<keyword evidence="10" id="KW-0325">Glycoprotein</keyword>
<dbReference type="InterPro" id="IPR011678">
    <property type="entry name" value="EMC1_C"/>
</dbReference>
<gene>
    <name evidence="14" type="ORF">NCLIV_019930</name>
</gene>
<evidence type="ECO:0000256" key="4">
    <source>
        <dbReference type="ARBA" id="ARBA00020824"/>
    </source>
</evidence>
<evidence type="ECO:0000313" key="14">
    <source>
        <dbReference type="EMBL" id="CBZ52204.1"/>
    </source>
</evidence>
<dbReference type="eggNOG" id="KOG2103">
    <property type="taxonomic scope" value="Eukaryota"/>
</dbReference>
<evidence type="ECO:0000256" key="7">
    <source>
        <dbReference type="ARBA" id="ARBA00022824"/>
    </source>
</evidence>
<proteinExistence type="inferred from homology"/>
<dbReference type="Pfam" id="PF25293">
    <property type="entry name" value="Beta-prop_EMC1_N"/>
    <property type="match status" value="1"/>
</dbReference>
<dbReference type="Pfam" id="PF07774">
    <property type="entry name" value="EMC1_C"/>
    <property type="match status" value="1"/>
</dbReference>
<evidence type="ECO:0000313" key="15">
    <source>
        <dbReference type="Proteomes" id="UP000007494"/>
    </source>
</evidence>
<dbReference type="Proteomes" id="UP000007494">
    <property type="component" value="Chromosome VIIa"/>
</dbReference>
<evidence type="ECO:0000259" key="13">
    <source>
        <dbReference type="Pfam" id="PF25293"/>
    </source>
</evidence>
<dbReference type="InterPro" id="IPR011047">
    <property type="entry name" value="Quinoprotein_ADH-like_sf"/>
</dbReference>
<evidence type="ECO:0000256" key="6">
    <source>
        <dbReference type="ARBA" id="ARBA00022729"/>
    </source>
</evidence>
<keyword evidence="9 11" id="KW-0472">Membrane</keyword>
<name>F0VER0_NEOCL</name>
<evidence type="ECO:0000256" key="1">
    <source>
        <dbReference type="ARBA" id="ARBA00004115"/>
    </source>
</evidence>
<evidence type="ECO:0000256" key="2">
    <source>
        <dbReference type="ARBA" id="ARBA00007904"/>
    </source>
</evidence>